<keyword evidence="9" id="KW-0809">Transit peptide</keyword>
<dbReference type="GO" id="GO:0016787">
    <property type="term" value="F:hydrolase activity"/>
    <property type="evidence" value="ECO:0007669"/>
    <property type="project" value="UniProtKB-KW"/>
</dbReference>
<evidence type="ECO:0000256" key="2">
    <source>
        <dbReference type="ARBA" id="ARBA00001946"/>
    </source>
</evidence>
<comment type="catalytic activity">
    <reaction evidence="11">
        <text>ATP + H2O = ADP + phosphate + H(+)</text>
        <dbReference type="Rhea" id="RHEA:13065"/>
        <dbReference type="ChEBI" id="CHEBI:15377"/>
        <dbReference type="ChEBI" id="CHEBI:15378"/>
        <dbReference type="ChEBI" id="CHEBI:30616"/>
        <dbReference type="ChEBI" id="CHEBI:43474"/>
        <dbReference type="ChEBI" id="CHEBI:456216"/>
        <dbReference type="EC" id="3.6.4.13"/>
    </reaction>
</comment>
<dbReference type="SUPFAM" id="SSF52540">
    <property type="entry name" value="P-loop containing nucleoside triphosphate hydrolases"/>
    <property type="match status" value="1"/>
</dbReference>
<dbReference type="InterPro" id="IPR050699">
    <property type="entry name" value="RNA-DNA_Helicase"/>
</dbReference>
<keyword evidence="6" id="KW-0378">Hydrolase</keyword>
<dbReference type="CDD" id="cd17913">
    <property type="entry name" value="DEXQc_Suv3"/>
    <property type="match status" value="1"/>
</dbReference>
<comment type="caution">
    <text evidence="14">The sequence shown here is derived from an EMBL/GenBank/DDBJ whole genome shotgun (WGS) entry which is preliminary data.</text>
</comment>
<keyword evidence="7" id="KW-0347">Helicase</keyword>
<dbReference type="FunFam" id="3.40.50.300:FF:000269">
    <property type="entry name" value="ATP-dependent RNA helicase SUPV3L1, mitochondrial"/>
    <property type="match status" value="1"/>
</dbReference>
<dbReference type="Pfam" id="PF00271">
    <property type="entry name" value="Helicase_C"/>
    <property type="match status" value="1"/>
</dbReference>
<dbReference type="GO" id="GO:0045025">
    <property type="term" value="C:mitochondrial degradosome"/>
    <property type="evidence" value="ECO:0007669"/>
    <property type="project" value="TreeGrafter"/>
</dbReference>
<evidence type="ECO:0000256" key="12">
    <source>
        <dbReference type="SAM" id="MobiDB-lite"/>
    </source>
</evidence>
<dbReference type="EMBL" id="AJWJ01000236">
    <property type="protein sequence ID" value="KAF2072961.1"/>
    <property type="molecule type" value="Genomic_DNA"/>
</dbReference>
<organism evidence="14 15">
    <name type="scientific">Polysphondylium violaceum</name>
    <dbReference type="NCBI Taxonomy" id="133409"/>
    <lineage>
        <taxon>Eukaryota</taxon>
        <taxon>Amoebozoa</taxon>
        <taxon>Evosea</taxon>
        <taxon>Eumycetozoa</taxon>
        <taxon>Dictyostelia</taxon>
        <taxon>Dictyosteliales</taxon>
        <taxon>Dictyosteliaceae</taxon>
        <taxon>Polysphondylium</taxon>
    </lineage>
</organism>
<dbReference type="SMART" id="SM00490">
    <property type="entry name" value="HELICc"/>
    <property type="match status" value="1"/>
</dbReference>
<evidence type="ECO:0000313" key="15">
    <source>
        <dbReference type="Proteomes" id="UP000695562"/>
    </source>
</evidence>
<dbReference type="InterPro" id="IPR041082">
    <property type="entry name" value="Suv3_C_1"/>
</dbReference>
<dbReference type="InterPro" id="IPR027417">
    <property type="entry name" value="P-loop_NTPase"/>
</dbReference>
<evidence type="ECO:0000256" key="3">
    <source>
        <dbReference type="ARBA" id="ARBA00004173"/>
    </source>
</evidence>
<comment type="subcellular location">
    <subcellularLocation>
        <location evidence="3">Mitochondrion</location>
    </subcellularLocation>
</comment>
<dbReference type="PANTHER" id="PTHR12131">
    <property type="entry name" value="ATP-DEPENDENT RNA AND DNA HELICASE"/>
    <property type="match status" value="1"/>
</dbReference>
<dbReference type="EC" id="3.6.4.13" evidence="4"/>
<dbReference type="Gene3D" id="1.20.58.1080">
    <property type="match status" value="1"/>
</dbReference>
<evidence type="ECO:0000256" key="10">
    <source>
        <dbReference type="ARBA" id="ARBA00023128"/>
    </source>
</evidence>
<evidence type="ECO:0000256" key="5">
    <source>
        <dbReference type="ARBA" id="ARBA00022741"/>
    </source>
</evidence>
<comment type="cofactor">
    <cofactor evidence="2">
        <name>Mg(2+)</name>
        <dbReference type="ChEBI" id="CHEBI:18420"/>
    </cofactor>
</comment>
<gene>
    <name evidence="14" type="ORF">CYY_005727</name>
</gene>
<dbReference type="Proteomes" id="UP000695562">
    <property type="component" value="Unassembled WGS sequence"/>
</dbReference>
<dbReference type="GO" id="GO:0003724">
    <property type="term" value="F:RNA helicase activity"/>
    <property type="evidence" value="ECO:0007669"/>
    <property type="project" value="UniProtKB-EC"/>
</dbReference>
<evidence type="ECO:0000256" key="4">
    <source>
        <dbReference type="ARBA" id="ARBA00012552"/>
    </source>
</evidence>
<dbReference type="GO" id="GO:0000965">
    <property type="term" value="P:mitochondrial RNA 3'-end processing"/>
    <property type="evidence" value="ECO:0007669"/>
    <property type="project" value="TreeGrafter"/>
</dbReference>
<dbReference type="InterPro" id="IPR044774">
    <property type="entry name" value="Suv3_DEXQc"/>
</dbReference>
<reference evidence="14" key="1">
    <citation type="submission" date="2020-01" db="EMBL/GenBank/DDBJ databases">
        <title>Development of genomics and gene disruption for Polysphondylium violaceum indicates a role for the polyketide synthase stlB in stalk morphogenesis.</title>
        <authorList>
            <person name="Narita B."/>
            <person name="Kawabe Y."/>
            <person name="Kin K."/>
            <person name="Saito T."/>
            <person name="Gibbs R."/>
            <person name="Kuspa A."/>
            <person name="Muzny D."/>
            <person name="Queller D."/>
            <person name="Richards S."/>
            <person name="Strassman J."/>
            <person name="Sucgang R."/>
            <person name="Worley K."/>
            <person name="Schaap P."/>
        </authorList>
    </citation>
    <scope>NUCLEOTIDE SEQUENCE</scope>
    <source>
        <strain evidence="14">QSvi11</strain>
    </source>
</reference>
<dbReference type="PROSITE" id="PS51194">
    <property type="entry name" value="HELICASE_CTER"/>
    <property type="match status" value="1"/>
</dbReference>
<keyword evidence="5" id="KW-0547">Nucleotide-binding</keyword>
<dbReference type="Pfam" id="PF18147">
    <property type="entry name" value="Suv3_C_1"/>
    <property type="match status" value="1"/>
</dbReference>
<dbReference type="InterPro" id="IPR055206">
    <property type="entry name" value="DEXQc_SUV3"/>
</dbReference>
<evidence type="ECO:0000256" key="9">
    <source>
        <dbReference type="ARBA" id="ARBA00022946"/>
    </source>
</evidence>
<protein>
    <recommendedName>
        <fullName evidence="4">RNA helicase</fullName>
        <ecNumber evidence="4">3.6.4.13</ecNumber>
    </recommendedName>
</protein>
<feature type="domain" description="Helicase C-terminal" evidence="13">
    <location>
        <begin position="496"/>
        <end position="681"/>
    </location>
</feature>
<comment type="cofactor">
    <cofactor evidence="1">
        <name>Mn(2+)</name>
        <dbReference type="ChEBI" id="CHEBI:29035"/>
    </cofactor>
</comment>
<keyword evidence="15" id="KW-1185">Reference proteome</keyword>
<evidence type="ECO:0000256" key="8">
    <source>
        <dbReference type="ARBA" id="ARBA00022840"/>
    </source>
</evidence>
<evidence type="ECO:0000259" key="13">
    <source>
        <dbReference type="PROSITE" id="PS51194"/>
    </source>
</evidence>
<name>A0A8J4URZ6_9MYCE</name>
<evidence type="ECO:0000256" key="11">
    <source>
        <dbReference type="ARBA" id="ARBA00047984"/>
    </source>
</evidence>
<dbReference type="OrthoDB" id="6692397at2759"/>
<feature type="region of interest" description="Disordered" evidence="12">
    <location>
        <begin position="836"/>
        <end position="856"/>
    </location>
</feature>
<evidence type="ECO:0000256" key="6">
    <source>
        <dbReference type="ARBA" id="ARBA00022801"/>
    </source>
</evidence>
<evidence type="ECO:0000256" key="1">
    <source>
        <dbReference type="ARBA" id="ARBA00001936"/>
    </source>
</evidence>
<keyword evidence="8" id="KW-0067">ATP-binding</keyword>
<proteinExistence type="predicted"/>
<dbReference type="InterPro" id="IPR001650">
    <property type="entry name" value="Helicase_C-like"/>
</dbReference>
<evidence type="ECO:0000256" key="7">
    <source>
        <dbReference type="ARBA" id="ARBA00022806"/>
    </source>
</evidence>
<keyword evidence="10" id="KW-0496">Mitochondrion</keyword>
<dbReference type="Gene3D" id="3.40.50.300">
    <property type="entry name" value="P-loop containing nucleotide triphosphate hydrolases"/>
    <property type="match status" value="2"/>
</dbReference>
<dbReference type="Gene3D" id="1.20.272.40">
    <property type="match status" value="1"/>
</dbReference>
<sequence length="873" mass="101164">MSSFLNFFRSNSSNSINIEKPNNNINVLGSNMEQHRSLSASTELAFTRTPSMEIPQKDNNESSYYRMLQVVEGGSLFYCTNSNSDSSNNSSRPSNSTIVYHNIPKNRFNDFSFNKENLVDTSVALNRNTSLDYLTQTIDDHQKLKINNNDDEDHDGDLVDFVKRNYQRQQQQQQIKQKTKQIQIHFQGEDFTFDIAYYKFNDFRIDFIIKEFCKRYPEKVSSTSNTTQQQQQQFICKVDGEIIPQHFKVLNFKSENLKFYLYKKLYAFDRTDKSFKSILENLIQEKIVHSLTDQQLSDCIDLFENELAILSPKTLTELKSSLKSAKEIIGPLKNFIHEYKGRLEVNNENDIRIKLADLKHPHNWFPQARKIKRTFILHVGPTNSGKTFNAMQALTQSESGIYCGPLRLLAHEIYDKIKAENIPCSLITGQLKEIDSDAQHISCTIETCPTETFVQTAVIDEFQMIGDVQRGWAWTRAILGVPALEVHLCGDNTAVDLIEKICKITGDNLIIKNYERMNPLIVESNSVKMTKLQKGDCLVSFSRQKILDYKEKLDKMGHKCAVVYGALPPRARHQQAQLFNDKNSEYDVLVASDAIGMGLNLNIRRIIFSESEKFDGIKKRPLLPTEIKQIAGRAGRFKSEFPQGYVTSLESKDIQFIEQCLNQSNISTERAGVFPTVEQIELFSRLDELKDVTFSHLLGQFFEFTKVDSLYFLEELETKITIAKLIDPYPMTIKDRFTFLLAPVKITSKTCIWYFESYAKLYSSRSSVPILVSRDEIDSKSQDLQFLEETYLVVDSYAWLSQHFPLQFTESKESLELLEYISEKVHHLLIEKKKEEKRRRKEMKKQKKLERRGKRSNKKYLDISDIDVDEEDY</sequence>
<accession>A0A8J4URZ6</accession>
<dbReference type="CDD" id="cd18805">
    <property type="entry name" value="SF2_C_suv3"/>
    <property type="match status" value="1"/>
</dbReference>
<dbReference type="AlphaFoldDB" id="A0A8J4URZ6"/>
<dbReference type="GO" id="GO:0005524">
    <property type="term" value="F:ATP binding"/>
    <property type="evidence" value="ECO:0007669"/>
    <property type="project" value="UniProtKB-KW"/>
</dbReference>
<dbReference type="FunFam" id="3.40.50.300:FF:000957">
    <property type="entry name" value="ATP-dependent RNA helicase SUV3L, mitochondrial"/>
    <property type="match status" value="1"/>
</dbReference>
<dbReference type="Pfam" id="PF22527">
    <property type="entry name" value="DEXQc_Suv3"/>
    <property type="match status" value="1"/>
</dbReference>
<dbReference type="PANTHER" id="PTHR12131:SF1">
    <property type="entry name" value="ATP-DEPENDENT RNA HELICASE SUPV3L1, MITOCHONDRIAL-RELATED"/>
    <property type="match status" value="1"/>
</dbReference>
<evidence type="ECO:0000313" key="14">
    <source>
        <dbReference type="EMBL" id="KAF2072961.1"/>
    </source>
</evidence>